<evidence type="ECO:0000313" key="3">
    <source>
        <dbReference type="Proteomes" id="UP001642464"/>
    </source>
</evidence>
<feature type="transmembrane region" description="Helical" evidence="1">
    <location>
        <begin position="200"/>
        <end position="220"/>
    </location>
</feature>
<dbReference type="InterPro" id="IPR041113">
    <property type="entry name" value="Heliorhodopsin"/>
</dbReference>
<comment type="caution">
    <text evidence="2">The sequence shown here is derived from an EMBL/GenBank/DDBJ whole genome shotgun (WGS) entry which is preliminary data.</text>
</comment>
<dbReference type="NCBIfam" id="NF038020">
    <property type="entry name" value="HeR"/>
    <property type="match status" value="1"/>
</dbReference>
<feature type="transmembrane region" description="Helical" evidence="1">
    <location>
        <begin position="44"/>
        <end position="64"/>
    </location>
</feature>
<feature type="transmembrane region" description="Helical" evidence="1">
    <location>
        <begin position="150"/>
        <end position="180"/>
    </location>
</feature>
<keyword evidence="1" id="KW-0472">Membrane</keyword>
<evidence type="ECO:0000313" key="2">
    <source>
        <dbReference type="EMBL" id="CAK9040808.1"/>
    </source>
</evidence>
<dbReference type="EMBL" id="CAXAMM010017288">
    <property type="protein sequence ID" value="CAK9040808.1"/>
    <property type="molecule type" value="Genomic_DNA"/>
</dbReference>
<keyword evidence="3" id="KW-1185">Reference proteome</keyword>
<protein>
    <submittedName>
        <fullName evidence="2">Uncharacterized protein</fullName>
    </submittedName>
</protein>
<sequence length="297" mass="33307">MLAGEDGIQLAEGARTGAAGSEMGLDLKDDETSVRNATLRKWNIGMAVLHFIVFVVLLGAAVSVDSFKDFKLPLVLSFQKLEDAGTGDEFLTTSQRVIGRVRVGLMVPFFSLMSSMAHTYMAIRFDQYISMVNKGYNAIRWVEYSFSSTLMIWIIAMFFGIVDIMTLCLLSALNASMIFFGHVFEQDNYARTEGQPVKWLNFWFGSFCGAWPWIAIFTSFLGSGETVDIPGFVYGILVTYLIFFNCFALNSFLGARRKGPWKNYRYTELIYMVLSLVAKATLSFIVFGGLNSPNEFN</sequence>
<evidence type="ECO:0000256" key="1">
    <source>
        <dbReference type="SAM" id="Phobius"/>
    </source>
</evidence>
<feature type="transmembrane region" description="Helical" evidence="1">
    <location>
        <begin position="269"/>
        <end position="290"/>
    </location>
</feature>
<reference evidence="2 3" key="1">
    <citation type="submission" date="2024-02" db="EMBL/GenBank/DDBJ databases">
        <authorList>
            <person name="Chen Y."/>
            <person name="Shah S."/>
            <person name="Dougan E. K."/>
            <person name="Thang M."/>
            <person name="Chan C."/>
        </authorList>
    </citation>
    <scope>NUCLEOTIDE SEQUENCE [LARGE SCALE GENOMIC DNA]</scope>
</reference>
<feature type="transmembrane region" description="Helical" evidence="1">
    <location>
        <begin position="103"/>
        <end position="123"/>
    </location>
</feature>
<name>A0ABP0LPA7_9DINO</name>
<gene>
    <name evidence="2" type="ORF">SCF082_LOCUS23667</name>
</gene>
<dbReference type="Pfam" id="PF18761">
    <property type="entry name" value="Heliorhodopsin"/>
    <property type="match status" value="1"/>
</dbReference>
<proteinExistence type="predicted"/>
<accession>A0ABP0LPA7</accession>
<dbReference type="Gene3D" id="1.20.1070.10">
    <property type="entry name" value="Rhodopsin 7-helix transmembrane proteins"/>
    <property type="match status" value="1"/>
</dbReference>
<keyword evidence="1" id="KW-1133">Transmembrane helix</keyword>
<feature type="transmembrane region" description="Helical" evidence="1">
    <location>
        <begin position="232"/>
        <end position="253"/>
    </location>
</feature>
<keyword evidence="1" id="KW-0812">Transmembrane</keyword>
<organism evidence="2 3">
    <name type="scientific">Durusdinium trenchii</name>
    <dbReference type="NCBI Taxonomy" id="1381693"/>
    <lineage>
        <taxon>Eukaryota</taxon>
        <taxon>Sar</taxon>
        <taxon>Alveolata</taxon>
        <taxon>Dinophyceae</taxon>
        <taxon>Suessiales</taxon>
        <taxon>Symbiodiniaceae</taxon>
        <taxon>Durusdinium</taxon>
    </lineage>
</organism>
<dbReference type="Proteomes" id="UP001642464">
    <property type="component" value="Unassembled WGS sequence"/>
</dbReference>